<evidence type="ECO:0000256" key="7">
    <source>
        <dbReference type="ARBA" id="ARBA00024033"/>
    </source>
</evidence>
<evidence type="ECO:0000313" key="10">
    <source>
        <dbReference type="Proteomes" id="UP000245514"/>
    </source>
</evidence>
<keyword evidence="5 8" id="KW-1133">Transmembrane helix</keyword>
<accession>A0ABX5L633</accession>
<dbReference type="Proteomes" id="UP000245514">
    <property type="component" value="Unassembled WGS sequence"/>
</dbReference>
<evidence type="ECO:0000313" key="9">
    <source>
        <dbReference type="EMBL" id="PWI27062.1"/>
    </source>
</evidence>
<comment type="caution">
    <text evidence="9">The sequence shown here is derived from an EMBL/GenBank/DDBJ whole genome shotgun (WGS) entry which is preliminary data.</text>
</comment>
<dbReference type="InterPro" id="IPR018584">
    <property type="entry name" value="GT87"/>
</dbReference>
<dbReference type="EMBL" id="QFWG01000019">
    <property type="protein sequence ID" value="PWI27062.1"/>
    <property type="molecule type" value="Genomic_DNA"/>
</dbReference>
<feature type="transmembrane region" description="Helical" evidence="8">
    <location>
        <begin position="342"/>
        <end position="360"/>
    </location>
</feature>
<organism evidence="9 10">
    <name type="scientific">Pseudoglutamicibacter cumminsii</name>
    <dbReference type="NCBI Taxonomy" id="156979"/>
    <lineage>
        <taxon>Bacteria</taxon>
        <taxon>Bacillati</taxon>
        <taxon>Actinomycetota</taxon>
        <taxon>Actinomycetes</taxon>
        <taxon>Micrococcales</taxon>
        <taxon>Micrococcaceae</taxon>
        <taxon>Pseudoglutamicibacter</taxon>
    </lineage>
</organism>
<feature type="transmembrane region" description="Helical" evidence="8">
    <location>
        <begin position="109"/>
        <end position="140"/>
    </location>
</feature>
<protein>
    <recommendedName>
        <fullName evidence="11">DUF2029 domain-containing protein</fullName>
    </recommendedName>
</protein>
<evidence type="ECO:0000256" key="5">
    <source>
        <dbReference type="ARBA" id="ARBA00022989"/>
    </source>
</evidence>
<feature type="transmembrane region" description="Helical" evidence="8">
    <location>
        <begin position="293"/>
        <end position="313"/>
    </location>
</feature>
<evidence type="ECO:0000256" key="6">
    <source>
        <dbReference type="ARBA" id="ARBA00023136"/>
    </source>
</evidence>
<keyword evidence="2" id="KW-1003">Cell membrane</keyword>
<keyword evidence="3" id="KW-0808">Transferase</keyword>
<gene>
    <name evidence="9" type="ORF">CAY35_09400</name>
</gene>
<feature type="transmembrane region" description="Helical" evidence="8">
    <location>
        <begin position="177"/>
        <end position="195"/>
    </location>
</feature>
<evidence type="ECO:0000256" key="1">
    <source>
        <dbReference type="ARBA" id="ARBA00004651"/>
    </source>
</evidence>
<keyword evidence="4 8" id="KW-0812">Transmembrane</keyword>
<evidence type="ECO:0008006" key="11">
    <source>
        <dbReference type="Google" id="ProtNLM"/>
    </source>
</evidence>
<evidence type="ECO:0000256" key="4">
    <source>
        <dbReference type="ARBA" id="ARBA00022692"/>
    </source>
</evidence>
<sequence length="443" mass="49167">MGCMRCGQKSPWQRLVHRLQELSWKKTLKERSREIYSSIFRRTKPVTVVLEIVLVIVAGLLLVLTSPSGLDLKVYREGGLALLHNPSSLYDAILGPVGDPGLPFTYPPFAALIFVPIAIMPFWAAFVLSILISIVAVLYVSKDLSERIVAKWPKLESYVTTVTVSSLLLVSGPFRDTIWYGQINILIFAACYLTFVKCKSLAPFVVVVGIFAGIKLTPIAFLILPFAMKKWRALIIGVTTFFGTQLVGWLVSPHNTVHYWSDVVRDPTRVGRIGYLDNVSIQAVLERAGQSQAVWFVIALIVGLSFVGLLWRIAPYTDRVTLLGIASACPVLVSPVSWSHHWVWWPIIALGWITLAQKAPSVVKYTIWVVTTLSTTALFFAPKAISLAFGVFPDEEIVPMWGYIAPTLPVLANMICLYLSFAVRSQVLASEVGIDNFDRELAT</sequence>
<feature type="transmembrane region" description="Helical" evidence="8">
    <location>
        <begin position="401"/>
        <end position="421"/>
    </location>
</feature>
<feature type="transmembrane region" description="Helical" evidence="8">
    <location>
        <begin position="367"/>
        <end position="389"/>
    </location>
</feature>
<reference evidence="9 10" key="1">
    <citation type="submission" date="2018-05" db="EMBL/GenBank/DDBJ databases">
        <title>Draft Genome Sequence of Arthrobacter cumminsii IME1328, Isolated from a Patient Who Suffered from Foot Ulcers in China.</title>
        <authorList>
            <person name="Li M."/>
            <person name="Jiang Z."/>
            <person name="Sun Q."/>
            <person name="Tong Y."/>
        </authorList>
    </citation>
    <scope>NUCLEOTIDE SEQUENCE [LARGE SCALE GENOMIC DNA]</scope>
    <source>
        <strain evidence="9 10">IME1328</strain>
    </source>
</reference>
<keyword evidence="6 8" id="KW-0472">Membrane</keyword>
<comment type="similarity">
    <text evidence="7">Belongs to the glycosyltransferase 87 family.</text>
</comment>
<name>A0ABX5L633_9MICC</name>
<proteinExistence type="inferred from homology"/>
<feature type="transmembrane region" description="Helical" evidence="8">
    <location>
        <begin position="201"/>
        <end position="224"/>
    </location>
</feature>
<evidence type="ECO:0000256" key="3">
    <source>
        <dbReference type="ARBA" id="ARBA00022679"/>
    </source>
</evidence>
<keyword evidence="10" id="KW-1185">Reference proteome</keyword>
<comment type="subcellular location">
    <subcellularLocation>
        <location evidence="1">Cell membrane</location>
        <topology evidence="1">Multi-pass membrane protein</topology>
    </subcellularLocation>
</comment>
<feature type="transmembrane region" description="Helical" evidence="8">
    <location>
        <begin position="46"/>
        <end position="65"/>
    </location>
</feature>
<evidence type="ECO:0000256" key="8">
    <source>
        <dbReference type="SAM" id="Phobius"/>
    </source>
</evidence>
<feature type="transmembrane region" description="Helical" evidence="8">
    <location>
        <begin position="231"/>
        <end position="251"/>
    </location>
</feature>
<evidence type="ECO:0000256" key="2">
    <source>
        <dbReference type="ARBA" id="ARBA00022475"/>
    </source>
</evidence>
<dbReference type="Pfam" id="PF09594">
    <property type="entry name" value="GT87"/>
    <property type="match status" value="1"/>
</dbReference>